<organism evidence="2 3">
    <name type="scientific">Sitophilus oryzae</name>
    <name type="common">Rice weevil</name>
    <name type="synonym">Curculio oryzae</name>
    <dbReference type="NCBI Taxonomy" id="7048"/>
    <lineage>
        <taxon>Eukaryota</taxon>
        <taxon>Metazoa</taxon>
        <taxon>Ecdysozoa</taxon>
        <taxon>Arthropoda</taxon>
        <taxon>Hexapoda</taxon>
        <taxon>Insecta</taxon>
        <taxon>Pterygota</taxon>
        <taxon>Neoptera</taxon>
        <taxon>Endopterygota</taxon>
        <taxon>Coleoptera</taxon>
        <taxon>Polyphaga</taxon>
        <taxon>Cucujiformia</taxon>
        <taxon>Curculionidae</taxon>
        <taxon>Dryophthorinae</taxon>
        <taxon>Sitophilus</taxon>
    </lineage>
</organism>
<dbReference type="AlphaFoldDB" id="A0A6J2YU68"/>
<evidence type="ECO:0000313" key="2">
    <source>
        <dbReference type="Proteomes" id="UP000504635"/>
    </source>
</evidence>
<feature type="region of interest" description="Disordered" evidence="1">
    <location>
        <begin position="1"/>
        <end position="24"/>
    </location>
</feature>
<sequence length="207" mass="23318">MTDQSTTTAMETDQSNNDLIVNPDTLQELPTARRSRANLNEDQKEKVLNFLVTFAEEIYNMIRMQTPAADASYIGLGMQVTAIVFHTFNIKRQSTYGRTANQLAKMGQAREFSLNFLGTSCSLKDIELEKKMVEIATIFGLLFRQYRAGDAENWYSTAAPYLDFFSGYRHRLGELRSGHTNMPVRKANGIITSFPVASYGITALITF</sequence>
<dbReference type="KEGG" id="soy:115890591"/>
<evidence type="ECO:0000256" key="1">
    <source>
        <dbReference type="SAM" id="MobiDB-lite"/>
    </source>
</evidence>
<feature type="compositionally biased region" description="Polar residues" evidence="1">
    <location>
        <begin position="1"/>
        <end position="19"/>
    </location>
</feature>
<dbReference type="GeneID" id="115890591"/>
<accession>A0A6J2YU68</accession>
<evidence type="ECO:0000313" key="3">
    <source>
        <dbReference type="RefSeq" id="XP_030766726.1"/>
    </source>
</evidence>
<dbReference type="RefSeq" id="XP_030766726.1">
    <property type="nucleotide sequence ID" value="XM_030910866.1"/>
</dbReference>
<proteinExistence type="predicted"/>
<dbReference type="InParanoid" id="A0A6J2YU68"/>
<dbReference type="Proteomes" id="UP000504635">
    <property type="component" value="Unplaced"/>
</dbReference>
<name>A0A6J2YU68_SITOR</name>
<gene>
    <name evidence="3" type="primary">LOC115890591</name>
</gene>
<reference evidence="3" key="1">
    <citation type="submission" date="2025-08" db="UniProtKB">
        <authorList>
            <consortium name="RefSeq"/>
        </authorList>
    </citation>
    <scope>IDENTIFICATION</scope>
    <source>
        <tissue evidence="3">Gonads</tissue>
    </source>
</reference>
<keyword evidence="2" id="KW-1185">Reference proteome</keyword>
<protein>
    <submittedName>
        <fullName evidence="3">Uncharacterized protein LOC115890591</fullName>
    </submittedName>
</protein>
<dbReference type="OrthoDB" id="6776482at2759"/>